<gene>
    <name evidence="2" type="ORF">PKB_0782</name>
</gene>
<dbReference type="Proteomes" id="UP000025241">
    <property type="component" value="Chromosome I"/>
</dbReference>
<sequence>MGRRVKAPVKSAPADQVGADDLQVLHPERSLSIAGREITVREYGFVEGLGLRPLIQPFLDDLYALVNGRKGLPPLEEILGVLGKHSDLVAQLMAIAADVDPEWIHQLPSQQGNTLLYAWWTVNGPFFVGAVVDRIRGELAAEAQRKALAGPTSTQPSSSEGMEPQPPSVE</sequence>
<dbReference type="RefSeq" id="WP_043249186.1">
    <property type="nucleotide sequence ID" value="NZ_HG322950.1"/>
</dbReference>
<dbReference type="OrthoDB" id="6638002at2"/>
<dbReference type="HOGENOM" id="CLU_129859_0_0_6"/>
<feature type="compositionally biased region" description="Polar residues" evidence="1">
    <location>
        <begin position="151"/>
        <end position="160"/>
    </location>
</feature>
<reference evidence="2 3" key="1">
    <citation type="submission" date="2013-03" db="EMBL/GenBank/DDBJ databases">
        <authorList>
            <person name="Linke B."/>
        </authorList>
    </citation>
    <scope>NUCLEOTIDE SEQUENCE [LARGE SCALE GENOMIC DNA]</scope>
    <source>
        <strain evidence="2 3">B13</strain>
    </source>
</reference>
<evidence type="ECO:0000313" key="3">
    <source>
        <dbReference type="Proteomes" id="UP000025241"/>
    </source>
</evidence>
<dbReference type="AlphaFoldDB" id="A0A024HAS1"/>
<evidence type="ECO:0000256" key="1">
    <source>
        <dbReference type="SAM" id="MobiDB-lite"/>
    </source>
</evidence>
<evidence type="ECO:0008006" key="4">
    <source>
        <dbReference type="Google" id="ProtNLM"/>
    </source>
</evidence>
<dbReference type="EMBL" id="HG322950">
    <property type="protein sequence ID" value="CDF82150.1"/>
    <property type="molecule type" value="Genomic_DNA"/>
</dbReference>
<dbReference type="Pfam" id="PF20336">
    <property type="entry name" value="DUF6631"/>
    <property type="match status" value="1"/>
</dbReference>
<keyword evidence="3" id="KW-1185">Reference proteome</keyword>
<dbReference type="STRING" id="1301098.PKB_0782"/>
<reference evidence="2 3" key="2">
    <citation type="submission" date="2014-05" db="EMBL/GenBank/DDBJ databases">
        <title>Genome sequence of the 3-chlorobenzoate degrading bacterium Pseudomonas knackmussii B13 shows multiple evidence for horizontal gene transfer.</title>
        <authorList>
            <person name="Miyazaki R."/>
            <person name="Bertelli C."/>
            <person name="Falquet L."/>
            <person name="Robinson-Rechavi M."/>
            <person name="Gharib W."/>
            <person name="Roy S."/>
            <person name="Van der Meer J.R."/>
        </authorList>
    </citation>
    <scope>NUCLEOTIDE SEQUENCE [LARGE SCALE GENOMIC DNA]</scope>
    <source>
        <strain evidence="2 3">B13</strain>
    </source>
</reference>
<proteinExistence type="predicted"/>
<organism evidence="2 3">
    <name type="scientific">Pseudomonas knackmussii (strain DSM 6978 / CCUG 54928 / LMG 23759 / B13)</name>
    <dbReference type="NCBI Taxonomy" id="1301098"/>
    <lineage>
        <taxon>Bacteria</taxon>
        <taxon>Pseudomonadati</taxon>
        <taxon>Pseudomonadota</taxon>
        <taxon>Gammaproteobacteria</taxon>
        <taxon>Pseudomonadales</taxon>
        <taxon>Pseudomonadaceae</taxon>
        <taxon>Pseudomonas</taxon>
    </lineage>
</organism>
<feature type="region of interest" description="Disordered" evidence="1">
    <location>
        <begin position="145"/>
        <end position="170"/>
    </location>
</feature>
<dbReference type="KEGG" id="pkc:PKB_0782"/>
<dbReference type="eggNOG" id="ENOG50333YC">
    <property type="taxonomic scope" value="Bacteria"/>
</dbReference>
<accession>A0A024HAS1</accession>
<name>A0A024HAS1_PSEKB</name>
<protein>
    <recommendedName>
        <fullName evidence="4">Tail assembly chaperone</fullName>
    </recommendedName>
</protein>
<evidence type="ECO:0000313" key="2">
    <source>
        <dbReference type="EMBL" id="CDF82150.1"/>
    </source>
</evidence>
<dbReference type="InterPro" id="IPR046583">
    <property type="entry name" value="DUF6631"/>
</dbReference>